<dbReference type="KEGG" id="rbe:RBE_0251"/>
<organism evidence="2 3">
    <name type="scientific">Rickettsia bellii (strain RML369-C)</name>
    <dbReference type="NCBI Taxonomy" id="336407"/>
    <lineage>
        <taxon>Bacteria</taxon>
        <taxon>Pseudomonadati</taxon>
        <taxon>Pseudomonadota</taxon>
        <taxon>Alphaproteobacteria</taxon>
        <taxon>Rickettsiales</taxon>
        <taxon>Rickettsiaceae</taxon>
        <taxon>Rickettsieae</taxon>
        <taxon>Rickettsia</taxon>
        <taxon>belli group</taxon>
    </lineage>
</organism>
<reference evidence="2 3" key="1">
    <citation type="journal article" date="2006" name="PLoS Genet.">
        <title>Genome sequence of Rickettsia bellii illuminates the role of amoebae in gene exchanges between intracellular pathogens.</title>
        <authorList>
            <person name="Ogata H."/>
            <person name="La Scola B."/>
            <person name="Audic S."/>
            <person name="Renesto P."/>
            <person name="Blanc G."/>
            <person name="Robert C."/>
            <person name="Fournier P.-E."/>
            <person name="Claverie J.-M."/>
            <person name="Raoult D."/>
        </authorList>
    </citation>
    <scope>NUCLEOTIDE SEQUENCE [LARGE SCALE GENOMIC DNA]</scope>
    <source>
        <strain evidence="2 3">RML369-C</strain>
    </source>
</reference>
<dbReference type="AlphaFoldDB" id="Q1RJY2"/>
<protein>
    <submittedName>
        <fullName evidence="2">Uncharacterized protein</fullName>
    </submittedName>
</protein>
<feature type="compositionally biased region" description="Polar residues" evidence="1">
    <location>
        <begin position="586"/>
        <end position="596"/>
    </location>
</feature>
<dbReference type="EMBL" id="CP000087">
    <property type="protein sequence ID" value="ABE04332.1"/>
    <property type="molecule type" value="Genomic_DNA"/>
</dbReference>
<gene>
    <name evidence="2" type="ordered locus">RBE_0251</name>
</gene>
<dbReference type="OrthoDB" id="9919553at2"/>
<dbReference type="RefSeq" id="WP_011476945.1">
    <property type="nucleotide sequence ID" value="NC_007940.1"/>
</dbReference>
<accession>Q1RJY2</accession>
<evidence type="ECO:0000256" key="1">
    <source>
        <dbReference type="SAM" id="MobiDB-lite"/>
    </source>
</evidence>
<evidence type="ECO:0000313" key="3">
    <source>
        <dbReference type="Proteomes" id="UP000001951"/>
    </source>
</evidence>
<evidence type="ECO:0000313" key="2">
    <source>
        <dbReference type="EMBL" id="ABE04332.1"/>
    </source>
</evidence>
<dbReference type="HOGENOM" id="CLU_459950_0_0_5"/>
<dbReference type="Proteomes" id="UP000001951">
    <property type="component" value="Chromosome"/>
</dbReference>
<sequence>MSKSQDQESIDKIKQQLDEEYQNLTYLETGWAALGIETGNTKYDELNKKYLDLNKGNLGIIQTVTQAVSDGASALQFTWEAAQVLPDLLTEFNNLKAAKNAADSAGSIEAGSKMIQDAESLIKKCAGILHSESISDSSKEAILESTIIPYVLTPILNKRFGKITKNFQTSETEKINVLDGISPKFIRELSTLRVDIISKALESDLNPKVQGIYKNIKQKNESSQANILQNIREIITSDQVSPALKKDLVNFLKKPESQKEIAQFAENIINNKVQKFANPELIVNTVALLANSSDKFIESVPAAIDALNQFKANQRWSNTNLNMDGLDTASKKDLLAAKKPEVVELVKNAKIIIDNLSPVLEKELPKYLKDNQENILAVLNNSKVTEKIASSGKDPEFIHKAAKASMPFLQDAMPSITKIANLALSDSDKVADIMQKKAALIKSLPKEEKKEELKALLSTLIEIKNNNPEINKIIEKDIPNLLTTHADKLGPVVQEFLDTKPIGQKLKLEGKKLVELAGKHAPELIKIADKINKREYGGVIVPAFKLLADPKVLGLVAKSIVNLGTSTISKKPVGPHTNKVLEERQNNVGKQTSRGV</sequence>
<proteinExistence type="predicted"/>
<feature type="region of interest" description="Disordered" evidence="1">
    <location>
        <begin position="572"/>
        <end position="596"/>
    </location>
</feature>
<name>Q1RJY2_RICBR</name>